<reference evidence="1" key="1">
    <citation type="journal article" date="2020" name="Stud. Mycol.">
        <title>101 Dothideomycetes genomes: a test case for predicting lifestyles and emergence of pathogens.</title>
        <authorList>
            <person name="Haridas S."/>
            <person name="Albert R."/>
            <person name="Binder M."/>
            <person name="Bloem J."/>
            <person name="Labutti K."/>
            <person name="Salamov A."/>
            <person name="Andreopoulos B."/>
            <person name="Baker S."/>
            <person name="Barry K."/>
            <person name="Bills G."/>
            <person name="Bluhm B."/>
            <person name="Cannon C."/>
            <person name="Castanera R."/>
            <person name="Culley D."/>
            <person name="Daum C."/>
            <person name="Ezra D."/>
            <person name="Gonzalez J."/>
            <person name="Henrissat B."/>
            <person name="Kuo A."/>
            <person name="Liang C."/>
            <person name="Lipzen A."/>
            <person name="Lutzoni F."/>
            <person name="Magnuson J."/>
            <person name="Mondo S."/>
            <person name="Nolan M."/>
            <person name="Ohm R."/>
            <person name="Pangilinan J."/>
            <person name="Park H.-J."/>
            <person name="Ramirez L."/>
            <person name="Alfaro M."/>
            <person name="Sun H."/>
            <person name="Tritt A."/>
            <person name="Yoshinaga Y."/>
            <person name="Zwiers L.-H."/>
            <person name="Turgeon B."/>
            <person name="Goodwin S."/>
            <person name="Spatafora J."/>
            <person name="Crous P."/>
            <person name="Grigoriev I."/>
        </authorList>
    </citation>
    <scope>NUCLEOTIDE SEQUENCE</scope>
    <source>
        <strain evidence="1">CBS 627.86</strain>
    </source>
</reference>
<gene>
    <name evidence="1" type="ORF">BDV96DRAFT_591190</name>
</gene>
<accession>A0A6A5YHT2</accession>
<evidence type="ECO:0000313" key="2">
    <source>
        <dbReference type="Proteomes" id="UP000799770"/>
    </source>
</evidence>
<evidence type="ECO:0000313" key="1">
    <source>
        <dbReference type="EMBL" id="KAF2106274.1"/>
    </source>
</evidence>
<sequence>MRAPSRVRRQYQLREDIPEVVDAWNRHYGPLTSRLLVKRSLRIPRSMLDKLSGGHHASPKSR</sequence>
<proteinExistence type="predicted"/>
<protein>
    <submittedName>
        <fullName evidence="1">Uncharacterized protein</fullName>
    </submittedName>
</protein>
<dbReference type="Proteomes" id="UP000799770">
    <property type="component" value="Unassembled WGS sequence"/>
</dbReference>
<dbReference type="AlphaFoldDB" id="A0A6A5YHT2"/>
<keyword evidence="2" id="KW-1185">Reference proteome</keyword>
<dbReference type="EMBL" id="ML977364">
    <property type="protein sequence ID" value="KAF2106274.1"/>
    <property type="molecule type" value="Genomic_DNA"/>
</dbReference>
<name>A0A6A5YHT2_9PLEO</name>
<organism evidence="1 2">
    <name type="scientific">Lophiotrema nucula</name>
    <dbReference type="NCBI Taxonomy" id="690887"/>
    <lineage>
        <taxon>Eukaryota</taxon>
        <taxon>Fungi</taxon>
        <taxon>Dikarya</taxon>
        <taxon>Ascomycota</taxon>
        <taxon>Pezizomycotina</taxon>
        <taxon>Dothideomycetes</taxon>
        <taxon>Pleosporomycetidae</taxon>
        <taxon>Pleosporales</taxon>
        <taxon>Lophiotremataceae</taxon>
        <taxon>Lophiotrema</taxon>
    </lineage>
</organism>